<feature type="signal peptide" evidence="1">
    <location>
        <begin position="1"/>
        <end position="20"/>
    </location>
</feature>
<dbReference type="Proteomes" id="UP000030746">
    <property type="component" value="Unassembled WGS sequence"/>
</dbReference>
<feature type="chain" id="PRO_5004717454" description="VWFC domain-containing protein" evidence="1">
    <location>
        <begin position="21"/>
        <end position="110"/>
    </location>
</feature>
<evidence type="ECO:0000256" key="1">
    <source>
        <dbReference type="SAM" id="SignalP"/>
    </source>
</evidence>
<dbReference type="SMART" id="SM00214">
    <property type="entry name" value="VWC"/>
    <property type="match status" value="1"/>
</dbReference>
<dbReference type="AlphaFoldDB" id="V4CQ78"/>
<dbReference type="CTD" id="20241460"/>
<name>V4CQ78_LOTGI</name>
<dbReference type="KEGG" id="lgi:LOTGIDRAFT_170586"/>
<accession>V4CQ78</accession>
<protein>
    <recommendedName>
        <fullName evidence="2">VWFC domain-containing protein</fullName>
    </recommendedName>
</protein>
<dbReference type="SUPFAM" id="SSF57603">
    <property type="entry name" value="FnI-like domain"/>
    <property type="match status" value="2"/>
</dbReference>
<organism evidence="3 4">
    <name type="scientific">Lottia gigantea</name>
    <name type="common">Giant owl limpet</name>
    <dbReference type="NCBI Taxonomy" id="225164"/>
    <lineage>
        <taxon>Eukaryota</taxon>
        <taxon>Metazoa</taxon>
        <taxon>Spiralia</taxon>
        <taxon>Lophotrochozoa</taxon>
        <taxon>Mollusca</taxon>
        <taxon>Gastropoda</taxon>
        <taxon>Patellogastropoda</taxon>
        <taxon>Lottioidea</taxon>
        <taxon>Lottiidae</taxon>
        <taxon>Lottia</taxon>
    </lineage>
</organism>
<dbReference type="GeneID" id="20241460"/>
<proteinExistence type="predicted"/>
<evidence type="ECO:0000313" key="3">
    <source>
        <dbReference type="EMBL" id="ESP04615.1"/>
    </source>
</evidence>
<dbReference type="RefSeq" id="XP_009044658.1">
    <property type="nucleotide sequence ID" value="XM_009046410.1"/>
</dbReference>
<dbReference type="OrthoDB" id="10026631at2759"/>
<dbReference type="Pfam" id="PF05375">
    <property type="entry name" value="Pacifastin_I"/>
    <property type="match status" value="1"/>
</dbReference>
<feature type="domain" description="VWFC" evidence="2">
    <location>
        <begin position="22"/>
        <end position="91"/>
    </location>
</feature>
<evidence type="ECO:0000313" key="4">
    <source>
        <dbReference type="Proteomes" id="UP000030746"/>
    </source>
</evidence>
<dbReference type="EMBL" id="KB199676">
    <property type="protein sequence ID" value="ESP04615.1"/>
    <property type="molecule type" value="Genomic_DNA"/>
</dbReference>
<reference evidence="3 4" key="1">
    <citation type="journal article" date="2013" name="Nature">
        <title>Insights into bilaterian evolution from three spiralian genomes.</title>
        <authorList>
            <person name="Simakov O."/>
            <person name="Marletaz F."/>
            <person name="Cho S.J."/>
            <person name="Edsinger-Gonzales E."/>
            <person name="Havlak P."/>
            <person name="Hellsten U."/>
            <person name="Kuo D.H."/>
            <person name="Larsson T."/>
            <person name="Lv J."/>
            <person name="Arendt D."/>
            <person name="Savage R."/>
            <person name="Osoegawa K."/>
            <person name="de Jong P."/>
            <person name="Grimwood J."/>
            <person name="Chapman J.A."/>
            <person name="Shapiro H."/>
            <person name="Aerts A."/>
            <person name="Otillar R.P."/>
            <person name="Terry A.Y."/>
            <person name="Boore J.L."/>
            <person name="Grigoriev I.V."/>
            <person name="Lindberg D.R."/>
            <person name="Seaver E.C."/>
            <person name="Weisblat D.A."/>
            <person name="Putnam N.H."/>
            <person name="Rokhsar D.S."/>
        </authorList>
    </citation>
    <scope>NUCLEOTIDE SEQUENCE [LARGE SCALE GENOMIC DNA]</scope>
</reference>
<sequence length="110" mass="11847">MTNCVVVLLLIGLCFGFTEAGCKHDGETIEEGTRFDIDCNNCICGKAGAIACTKISCNNPILLTRLRDLSAGGCKYNGKFYVIGQLFKKQCDTCVCLEKGPACYKSGCRS</sequence>
<keyword evidence="1" id="KW-0732">Signal</keyword>
<dbReference type="InterPro" id="IPR001007">
    <property type="entry name" value="VWF_dom"/>
</dbReference>
<evidence type="ECO:0000259" key="2">
    <source>
        <dbReference type="SMART" id="SM00214"/>
    </source>
</evidence>
<gene>
    <name evidence="3" type="ORF">LOTGIDRAFT_170586</name>
</gene>
<dbReference type="InterPro" id="IPR008037">
    <property type="entry name" value="Pacifastin_dom"/>
</dbReference>
<dbReference type="GO" id="GO:0030414">
    <property type="term" value="F:peptidase inhibitor activity"/>
    <property type="evidence" value="ECO:0007669"/>
    <property type="project" value="InterPro"/>
</dbReference>
<keyword evidence="4" id="KW-1185">Reference proteome</keyword>
<dbReference type="HOGENOM" id="CLU_2173814_0_0_1"/>